<feature type="compositionally biased region" description="Acidic residues" evidence="1">
    <location>
        <begin position="243"/>
        <end position="252"/>
    </location>
</feature>
<dbReference type="GO" id="GO:0016788">
    <property type="term" value="F:hydrolase activity, acting on ester bonds"/>
    <property type="evidence" value="ECO:0007669"/>
    <property type="project" value="InterPro"/>
</dbReference>
<evidence type="ECO:0000256" key="1">
    <source>
        <dbReference type="SAM" id="MobiDB-lite"/>
    </source>
</evidence>
<reference evidence="2" key="1">
    <citation type="submission" date="2021-12" db="EMBL/GenBank/DDBJ databases">
        <title>Convergent genome expansion in fungi linked to evolution of root-endophyte symbiosis.</title>
        <authorList>
            <consortium name="DOE Joint Genome Institute"/>
            <person name="Ke Y.-H."/>
            <person name="Bonito G."/>
            <person name="Liao H.-L."/>
            <person name="Looney B."/>
            <person name="Rojas-Flechas A."/>
            <person name="Nash J."/>
            <person name="Hameed K."/>
            <person name="Schadt C."/>
            <person name="Martin F."/>
            <person name="Crous P.W."/>
            <person name="Miettinen O."/>
            <person name="Magnuson J.K."/>
            <person name="Labbe J."/>
            <person name="Jacobson D."/>
            <person name="Doktycz M.J."/>
            <person name="Veneault-Fourrey C."/>
            <person name="Kuo A."/>
            <person name="Mondo S."/>
            <person name="Calhoun S."/>
            <person name="Riley R."/>
            <person name="Ohm R."/>
            <person name="LaButti K."/>
            <person name="Andreopoulos B."/>
            <person name="Pangilinan J."/>
            <person name="Nolan M."/>
            <person name="Tritt A."/>
            <person name="Clum A."/>
            <person name="Lipzen A."/>
            <person name="Daum C."/>
            <person name="Barry K."/>
            <person name="Grigoriev I.V."/>
            <person name="Vilgalys R."/>
        </authorList>
    </citation>
    <scope>NUCLEOTIDE SEQUENCE</scope>
    <source>
        <strain evidence="2">PMI_201</strain>
    </source>
</reference>
<evidence type="ECO:0000313" key="2">
    <source>
        <dbReference type="EMBL" id="KAH8700442.1"/>
    </source>
</evidence>
<name>A0AAD4KWD1_9EURO</name>
<feature type="region of interest" description="Disordered" evidence="1">
    <location>
        <begin position="230"/>
        <end position="253"/>
    </location>
</feature>
<dbReference type="EMBL" id="JAJTJA010000004">
    <property type="protein sequence ID" value="KAH8700442.1"/>
    <property type="molecule type" value="Genomic_DNA"/>
</dbReference>
<sequence length="368" mass="40916">MSDSEPPFPWSLGVFDAHCHPTDTMTSISSIAHMQASALTIMATRGEDQALVDSVASTLSNTNKIIPCFGWHPWFAHQISTTSTNPDDNASKISHYRTVLTGSTPTDTAFFNTLPTPKPLSTLLAETRERLLAHPAALVGEIGLDKAFRLPLPWTPDQTEDRDVGLTPGSREGRNLSVYKVSMEHQKFLLKAQLQLAGELGRAVSVHSVQAHGAVFDVLQELWAGYERRRESRRGRRQRESEQVDESTTEEAEVIKSRPYPPRICMHSYSGSTEPLRQFLHPSVPSDVYFSFSFVINFTGPSVEKVVAVLKALPDDRILVESDLHCAGPEMDGLLERAVRIVCGHRGWALEEGVGILADNWRRFVFGR</sequence>
<dbReference type="InterPro" id="IPR001130">
    <property type="entry name" value="TatD-like"/>
</dbReference>
<dbReference type="PANTHER" id="PTHR47345:SF1">
    <property type="entry name" value="CUT9-INTERACTING PROTEIN SCN1"/>
    <property type="match status" value="1"/>
</dbReference>
<keyword evidence="3" id="KW-1185">Reference proteome</keyword>
<dbReference type="InterPro" id="IPR053044">
    <property type="entry name" value="Metallo-hydrolase/TatD-type"/>
</dbReference>
<organism evidence="2 3">
    <name type="scientific">Talaromyces proteolyticus</name>
    <dbReference type="NCBI Taxonomy" id="1131652"/>
    <lineage>
        <taxon>Eukaryota</taxon>
        <taxon>Fungi</taxon>
        <taxon>Dikarya</taxon>
        <taxon>Ascomycota</taxon>
        <taxon>Pezizomycotina</taxon>
        <taxon>Eurotiomycetes</taxon>
        <taxon>Eurotiomycetidae</taxon>
        <taxon>Eurotiales</taxon>
        <taxon>Trichocomaceae</taxon>
        <taxon>Talaromyces</taxon>
        <taxon>Talaromyces sect. Bacilispori</taxon>
    </lineage>
</organism>
<dbReference type="Pfam" id="PF01026">
    <property type="entry name" value="TatD_DNase"/>
    <property type="match status" value="1"/>
</dbReference>
<comment type="caution">
    <text evidence="2">The sequence shown here is derived from an EMBL/GenBank/DDBJ whole genome shotgun (WGS) entry which is preliminary data.</text>
</comment>
<dbReference type="PANTHER" id="PTHR47345">
    <property type="entry name" value="CUT9-INTERACTING PROTEIN SCN1"/>
    <property type="match status" value="1"/>
</dbReference>
<dbReference type="InterPro" id="IPR032466">
    <property type="entry name" value="Metal_Hydrolase"/>
</dbReference>
<dbReference type="Proteomes" id="UP001201262">
    <property type="component" value="Unassembled WGS sequence"/>
</dbReference>
<dbReference type="AlphaFoldDB" id="A0AAD4KWD1"/>
<dbReference type="Gene3D" id="3.20.20.140">
    <property type="entry name" value="Metal-dependent hydrolases"/>
    <property type="match status" value="1"/>
</dbReference>
<dbReference type="GeneID" id="70239632"/>
<gene>
    <name evidence="2" type="ORF">BGW36DRAFT_129235</name>
</gene>
<dbReference type="RefSeq" id="XP_046074148.1">
    <property type="nucleotide sequence ID" value="XM_046209345.1"/>
</dbReference>
<accession>A0AAD4KWD1</accession>
<dbReference type="SUPFAM" id="SSF51556">
    <property type="entry name" value="Metallo-dependent hydrolases"/>
    <property type="match status" value="1"/>
</dbReference>
<proteinExistence type="predicted"/>
<protein>
    <submittedName>
        <fullName evidence="2">Cut9 interacting protein Scn1</fullName>
    </submittedName>
</protein>
<evidence type="ECO:0000313" key="3">
    <source>
        <dbReference type="Proteomes" id="UP001201262"/>
    </source>
</evidence>